<feature type="compositionally biased region" description="Basic and acidic residues" evidence="6">
    <location>
        <begin position="33"/>
        <end position="53"/>
    </location>
</feature>
<comment type="similarity">
    <text evidence="2">Belongs to the HMGB family.</text>
</comment>
<accession>A0A8J6DHL2</accession>
<evidence type="ECO:0000259" key="7">
    <source>
        <dbReference type="PROSITE" id="PS50118"/>
    </source>
</evidence>
<dbReference type="InterPro" id="IPR009071">
    <property type="entry name" value="HMG_box_dom"/>
</dbReference>
<proteinExistence type="inferred from homology"/>
<dbReference type="EMBL" id="JAGFMF010012069">
    <property type="protein sequence ID" value="KAG8508100.1"/>
    <property type="molecule type" value="Genomic_DNA"/>
</dbReference>
<dbReference type="GO" id="GO:0003677">
    <property type="term" value="F:DNA binding"/>
    <property type="evidence" value="ECO:0007669"/>
    <property type="project" value="UniProtKB-UniRule"/>
</dbReference>
<dbReference type="Gene3D" id="1.10.30.10">
    <property type="entry name" value="High mobility group box domain"/>
    <property type="match status" value="1"/>
</dbReference>
<dbReference type="SUPFAM" id="SSF47095">
    <property type="entry name" value="HMG-box"/>
    <property type="match status" value="1"/>
</dbReference>
<evidence type="ECO:0000313" key="8">
    <source>
        <dbReference type="EMBL" id="KAG8508100.1"/>
    </source>
</evidence>
<dbReference type="OrthoDB" id="1919336at2759"/>
<dbReference type="InterPro" id="IPR050342">
    <property type="entry name" value="HMGB"/>
</dbReference>
<evidence type="ECO:0000256" key="2">
    <source>
        <dbReference type="ARBA" id="ARBA00008774"/>
    </source>
</evidence>
<evidence type="ECO:0000256" key="4">
    <source>
        <dbReference type="ARBA" id="ARBA00023242"/>
    </source>
</evidence>
<evidence type="ECO:0000256" key="3">
    <source>
        <dbReference type="ARBA" id="ARBA00023125"/>
    </source>
</evidence>
<evidence type="ECO:0000256" key="5">
    <source>
        <dbReference type="PROSITE-ProRule" id="PRU00267"/>
    </source>
</evidence>
<comment type="subcellular location">
    <subcellularLocation>
        <location evidence="1">Nucleus</location>
    </subcellularLocation>
</comment>
<evidence type="ECO:0000256" key="6">
    <source>
        <dbReference type="SAM" id="MobiDB-lite"/>
    </source>
</evidence>
<dbReference type="PANTHER" id="PTHR48112">
    <property type="entry name" value="HIGH MOBILITY GROUP PROTEIN DSP1"/>
    <property type="match status" value="1"/>
</dbReference>
<dbReference type="AlphaFoldDB" id="A0A8J6DHL2"/>
<dbReference type="PROSITE" id="PS50118">
    <property type="entry name" value="HMG_BOX_2"/>
    <property type="match status" value="1"/>
</dbReference>
<comment type="caution">
    <text evidence="8">The sequence shown here is derived from an EMBL/GenBank/DDBJ whole genome shotgun (WGS) entry which is preliminary data.</text>
</comment>
<dbReference type="PANTHER" id="PTHR48112:SF32">
    <property type="entry name" value="HIGH MOBILITY GROUP PROTEIN B3"/>
    <property type="match status" value="1"/>
</dbReference>
<evidence type="ECO:0000313" key="9">
    <source>
        <dbReference type="Proteomes" id="UP000700334"/>
    </source>
</evidence>
<dbReference type="GO" id="GO:0005634">
    <property type="term" value="C:nucleus"/>
    <property type="evidence" value="ECO:0007669"/>
    <property type="project" value="UniProtKB-SubCell"/>
</dbReference>
<dbReference type="InterPro" id="IPR036910">
    <property type="entry name" value="HMG_box_dom_sf"/>
</dbReference>
<name>A0A8J6DHL2_GALPY</name>
<evidence type="ECO:0000256" key="1">
    <source>
        <dbReference type="ARBA" id="ARBA00004123"/>
    </source>
</evidence>
<feature type="region of interest" description="Disordered" evidence="6">
    <location>
        <begin position="33"/>
        <end position="71"/>
    </location>
</feature>
<feature type="DNA-binding region" description="HMG box" evidence="5">
    <location>
        <begin position="1"/>
        <end position="56"/>
    </location>
</feature>
<dbReference type="Pfam" id="PF09011">
    <property type="entry name" value="HMG_box_2"/>
    <property type="match status" value="1"/>
</dbReference>
<keyword evidence="9" id="KW-1185">Reference proteome</keyword>
<keyword evidence="3 5" id="KW-0238">DNA-binding</keyword>
<feature type="domain" description="HMG box" evidence="7">
    <location>
        <begin position="1"/>
        <end position="56"/>
    </location>
</feature>
<gene>
    <name evidence="8" type="ORF">J0S82_001602</name>
</gene>
<dbReference type="Proteomes" id="UP000700334">
    <property type="component" value="Unassembled WGS sequence"/>
</dbReference>
<keyword evidence="4 5" id="KW-0539">Nucleus</keyword>
<protein>
    <submittedName>
        <fullName evidence="8">High mobility group protein B3</fullName>
    </submittedName>
</protein>
<reference evidence="8" key="1">
    <citation type="journal article" date="2021" name="Evol. Appl.">
        <title>The genome of the Pyrenean desman and the effects of bottlenecks and inbreeding on the genomic landscape of an endangered species.</title>
        <authorList>
            <person name="Escoda L."/>
            <person name="Castresana J."/>
        </authorList>
    </citation>
    <scope>NUCLEOTIDE SEQUENCE</scope>
    <source>
        <strain evidence="8">IBE-C5619</strain>
    </source>
</reference>
<organism evidence="8 9">
    <name type="scientific">Galemys pyrenaicus</name>
    <name type="common">Iberian desman</name>
    <name type="synonym">Pyrenean desman</name>
    <dbReference type="NCBI Taxonomy" id="202257"/>
    <lineage>
        <taxon>Eukaryota</taxon>
        <taxon>Metazoa</taxon>
        <taxon>Chordata</taxon>
        <taxon>Craniata</taxon>
        <taxon>Vertebrata</taxon>
        <taxon>Euteleostomi</taxon>
        <taxon>Mammalia</taxon>
        <taxon>Eutheria</taxon>
        <taxon>Laurasiatheria</taxon>
        <taxon>Eulipotyphla</taxon>
        <taxon>Talpidae</taxon>
        <taxon>Galemys</taxon>
    </lineage>
</organism>
<sequence>MCRKEHKMKTTEDPLNFTEFSKKCSERWKTRSEKSKFDEKAKADQVHNDREMKAYGPKFCPNSKSVDPGIPIKDVAKKLGEMQNNVSDSERQSDSEV</sequence>